<feature type="domain" description="BPL/LPL catalytic" evidence="10">
    <location>
        <begin position="42"/>
        <end position="224"/>
    </location>
</feature>
<keyword evidence="5" id="KW-0963">Cytoplasm</keyword>
<dbReference type="InterPro" id="IPR045864">
    <property type="entry name" value="aa-tRNA-synth_II/BPL/LPL"/>
</dbReference>
<feature type="active site" description="Acyl-thioester intermediate" evidence="5 7">
    <location>
        <position position="185"/>
    </location>
</feature>
<dbReference type="PROSITE" id="PS01313">
    <property type="entry name" value="LIPB"/>
    <property type="match status" value="1"/>
</dbReference>
<protein>
    <recommendedName>
        <fullName evidence="5 6">Octanoyltransferase</fullName>
        <ecNumber evidence="5 6">2.3.1.181</ecNumber>
    </recommendedName>
    <alternativeName>
        <fullName evidence="5">Lipoate-protein ligase B</fullName>
    </alternativeName>
    <alternativeName>
        <fullName evidence="5">Lipoyl/octanoyl transferase</fullName>
    </alternativeName>
    <alternativeName>
        <fullName evidence="5">Octanoyl-[acyl-carrier-protein]-protein N-octanoyltransferase</fullName>
    </alternativeName>
</protein>
<accession>A0A7C1WL61</accession>
<dbReference type="GO" id="GO:0033819">
    <property type="term" value="F:lipoyl(octanoyl) transferase activity"/>
    <property type="evidence" value="ECO:0007669"/>
    <property type="project" value="UniProtKB-EC"/>
</dbReference>
<feature type="site" description="Lowers pKa of active site Cys" evidence="5 9">
    <location>
        <position position="151"/>
    </location>
</feature>
<proteinExistence type="inferred from homology"/>
<dbReference type="GO" id="GO:0009249">
    <property type="term" value="P:protein lipoylation"/>
    <property type="evidence" value="ECO:0007669"/>
    <property type="project" value="InterPro"/>
</dbReference>
<dbReference type="AlphaFoldDB" id="A0A7C1WL61"/>
<dbReference type="InterPro" id="IPR004143">
    <property type="entry name" value="BPL_LPL_catalytic"/>
</dbReference>
<dbReference type="EMBL" id="DSTU01000007">
    <property type="protein sequence ID" value="HFJ54153.1"/>
    <property type="molecule type" value="Genomic_DNA"/>
</dbReference>
<dbReference type="CDD" id="cd16444">
    <property type="entry name" value="LipB"/>
    <property type="match status" value="1"/>
</dbReference>
<keyword evidence="3 5" id="KW-0012">Acyltransferase</keyword>
<dbReference type="GO" id="GO:0005737">
    <property type="term" value="C:cytoplasm"/>
    <property type="evidence" value="ECO:0007669"/>
    <property type="project" value="UniProtKB-SubCell"/>
</dbReference>
<evidence type="ECO:0000256" key="8">
    <source>
        <dbReference type="PIRSR" id="PIRSR016262-2"/>
    </source>
</evidence>
<dbReference type="PIRSF" id="PIRSF016262">
    <property type="entry name" value="LPLase"/>
    <property type="match status" value="1"/>
</dbReference>
<dbReference type="EMBL" id="DSKA01000113">
    <property type="protein sequence ID" value="HEE18206.1"/>
    <property type="molecule type" value="Genomic_DNA"/>
</dbReference>
<comment type="miscellaneous">
    <text evidence="5">In the reaction, the free carboxyl group of octanoic acid is attached via an amide linkage to the epsilon-amino group of a specific lysine residue of lipoyl domains of lipoate-dependent enzymes.</text>
</comment>
<dbReference type="EMBL" id="DSLG01000004">
    <property type="protein sequence ID" value="HEA87177.1"/>
    <property type="molecule type" value="Genomic_DNA"/>
</dbReference>
<dbReference type="HAMAP" id="MF_00013">
    <property type="entry name" value="LipB"/>
    <property type="match status" value="1"/>
</dbReference>
<comment type="subcellular location">
    <subcellularLocation>
        <location evidence="5">Cytoplasm</location>
    </subcellularLocation>
</comment>
<dbReference type="NCBIfam" id="TIGR00214">
    <property type="entry name" value="lipB"/>
    <property type="match status" value="1"/>
</dbReference>
<organism evidence="12">
    <name type="scientific">candidate division WOR-3 bacterium</name>
    <dbReference type="NCBI Taxonomy" id="2052148"/>
    <lineage>
        <taxon>Bacteria</taxon>
        <taxon>Bacteria division WOR-3</taxon>
    </lineage>
</organism>
<comment type="caution">
    <text evidence="12">The sequence shown here is derived from an EMBL/GenBank/DDBJ whole genome shotgun (WGS) entry which is preliminary data.</text>
</comment>
<name>A0A7C1WL61_UNCW3</name>
<comment type="function">
    <text evidence="4 5 6">Catalyzes the transfer of endogenously produced octanoic acid from octanoyl-acyl-carrier-protein onto the lipoyl domains of lipoate-dependent enzymes. Lipoyl-ACP can also act as a substrate although octanoyl-ACP is likely to be the physiological substrate.</text>
</comment>
<dbReference type="PANTHER" id="PTHR10993:SF7">
    <property type="entry name" value="LIPOYLTRANSFERASE 2, MITOCHONDRIAL-RELATED"/>
    <property type="match status" value="1"/>
</dbReference>
<evidence type="ECO:0000259" key="10">
    <source>
        <dbReference type="PROSITE" id="PS51733"/>
    </source>
</evidence>
<evidence type="ECO:0000256" key="1">
    <source>
        <dbReference type="ARBA" id="ARBA00004821"/>
    </source>
</evidence>
<dbReference type="Pfam" id="PF21948">
    <property type="entry name" value="LplA-B_cat"/>
    <property type="match status" value="1"/>
</dbReference>
<comment type="catalytic activity">
    <reaction evidence="5 6">
        <text>octanoyl-[ACP] + L-lysyl-[protein] = N(6)-octanoyl-L-lysyl-[protein] + holo-[ACP] + H(+)</text>
        <dbReference type="Rhea" id="RHEA:17665"/>
        <dbReference type="Rhea" id="RHEA-COMP:9636"/>
        <dbReference type="Rhea" id="RHEA-COMP:9685"/>
        <dbReference type="Rhea" id="RHEA-COMP:9752"/>
        <dbReference type="Rhea" id="RHEA-COMP:9928"/>
        <dbReference type="ChEBI" id="CHEBI:15378"/>
        <dbReference type="ChEBI" id="CHEBI:29969"/>
        <dbReference type="ChEBI" id="CHEBI:64479"/>
        <dbReference type="ChEBI" id="CHEBI:78463"/>
        <dbReference type="ChEBI" id="CHEBI:78809"/>
        <dbReference type="EC" id="2.3.1.181"/>
    </reaction>
</comment>
<dbReference type="SUPFAM" id="SSF55681">
    <property type="entry name" value="Class II aaRS and biotin synthetases"/>
    <property type="match status" value="1"/>
</dbReference>
<feature type="binding site" evidence="5 8">
    <location>
        <begin position="154"/>
        <end position="156"/>
    </location>
    <ligand>
        <name>substrate</name>
    </ligand>
</feature>
<dbReference type="PANTHER" id="PTHR10993">
    <property type="entry name" value="OCTANOYLTRANSFERASE"/>
    <property type="match status" value="1"/>
</dbReference>
<feature type="binding site" evidence="5 8">
    <location>
        <begin position="167"/>
        <end position="169"/>
    </location>
    <ligand>
        <name>substrate</name>
    </ligand>
</feature>
<dbReference type="EC" id="2.3.1.181" evidence="5 6"/>
<feature type="binding site" evidence="5 8">
    <location>
        <begin position="87"/>
        <end position="94"/>
    </location>
    <ligand>
        <name>substrate</name>
    </ligand>
</feature>
<sequence>MGSAWADAKKEMRTAYLIKLGRIDYEAGVALQRLVWELRVKNEIEDSLILCEHPPVITVGRRADRRNLLVSESELEHRGIRVYQVERGGDITYHGPGQLLGYPIFKLESGLLGVRRFVELVEAALIRALGMFGIEAEIRPKFVGVWAGEKKIASIGIAVQERVTFHGFALNMGGDLSGFQLINPCGMSSRVMTSMEIELGRAVSRNQVDKAVISGFEEVFGIRFQTNLPRSLTSLTNFASSERISSA</sequence>
<evidence type="ECO:0000313" key="11">
    <source>
        <dbReference type="EMBL" id="HEA87177.1"/>
    </source>
</evidence>
<evidence type="ECO:0000313" key="13">
    <source>
        <dbReference type="EMBL" id="HFJ54153.1"/>
    </source>
</evidence>
<evidence type="ECO:0000256" key="7">
    <source>
        <dbReference type="PIRSR" id="PIRSR016262-1"/>
    </source>
</evidence>
<dbReference type="InterPro" id="IPR020605">
    <property type="entry name" value="Octanoyltransferase_CS"/>
</dbReference>
<gene>
    <name evidence="5 12" type="primary">lipB</name>
    <name evidence="12" type="ORF">ENP62_01470</name>
    <name evidence="11" type="ORF">ENP94_04110</name>
    <name evidence="13" type="ORF">ENS16_05635</name>
</gene>
<comment type="similarity">
    <text evidence="5 6">Belongs to the LipB family.</text>
</comment>
<dbReference type="InterPro" id="IPR000544">
    <property type="entry name" value="Octanoyltransferase"/>
</dbReference>
<comment type="pathway">
    <text evidence="1 5 6">Protein modification; protein lipoylation via endogenous pathway; protein N(6)-(lipoyl)lysine from octanoyl-[acyl-carrier-protein]: step 1/2.</text>
</comment>
<dbReference type="UniPathway" id="UPA00538">
    <property type="reaction ID" value="UER00592"/>
</dbReference>
<reference evidence="12" key="1">
    <citation type="journal article" date="2020" name="mSystems">
        <title>Genome- and Community-Level Interaction Insights into Carbon Utilization and Element Cycling Functions of Hydrothermarchaeota in Hydrothermal Sediment.</title>
        <authorList>
            <person name="Zhou Z."/>
            <person name="Liu Y."/>
            <person name="Xu W."/>
            <person name="Pan J."/>
            <person name="Luo Z.H."/>
            <person name="Li M."/>
        </authorList>
    </citation>
    <scope>NUCLEOTIDE SEQUENCE [LARGE SCALE GENOMIC DNA]</scope>
    <source>
        <strain evidence="12">SpSt-236</strain>
        <strain evidence="11">SpSt-265</strain>
        <strain evidence="13">SpSt-465</strain>
    </source>
</reference>
<evidence type="ECO:0000256" key="9">
    <source>
        <dbReference type="PIRSR" id="PIRSR016262-3"/>
    </source>
</evidence>
<evidence type="ECO:0000256" key="6">
    <source>
        <dbReference type="PIRNR" id="PIRNR016262"/>
    </source>
</evidence>
<evidence type="ECO:0000256" key="2">
    <source>
        <dbReference type="ARBA" id="ARBA00022679"/>
    </source>
</evidence>
<dbReference type="Gene3D" id="3.30.930.10">
    <property type="entry name" value="Bira Bifunctional Protein, Domain 2"/>
    <property type="match status" value="1"/>
</dbReference>
<evidence type="ECO:0000256" key="4">
    <source>
        <dbReference type="ARBA" id="ARBA00024732"/>
    </source>
</evidence>
<evidence type="ECO:0000256" key="5">
    <source>
        <dbReference type="HAMAP-Rule" id="MF_00013"/>
    </source>
</evidence>
<evidence type="ECO:0000313" key="12">
    <source>
        <dbReference type="EMBL" id="HEE18206.1"/>
    </source>
</evidence>
<dbReference type="PROSITE" id="PS51733">
    <property type="entry name" value="BPL_LPL_CATALYTIC"/>
    <property type="match status" value="1"/>
</dbReference>
<evidence type="ECO:0000256" key="3">
    <source>
        <dbReference type="ARBA" id="ARBA00023315"/>
    </source>
</evidence>
<keyword evidence="2 5" id="KW-0808">Transferase</keyword>
<dbReference type="NCBIfam" id="NF010925">
    <property type="entry name" value="PRK14345.1"/>
    <property type="match status" value="1"/>
</dbReference>